<comment type="cofactor">
    <cofactor evidence="1">
        <name>Zn(2+)</name>
        <dbReference type="ChEBI" id="CHEBI:29105"/>
    </cofactor>
</comment>
<dbReference type="VEuPathDB" id="AmoebaDB:ACA1_117110"/>
<dbReference type="OrthoDB" id="2919105at2759"/>
<feature type="compositionally biased region" description="Pro residues" evidence="11">
    <location>
        <begin position="1"/>
        <end position="10"/>
    </location>
</feature>
<accession>L8H665</accession>
<evidence type="ECO:0000256" key="2">
    <source>
        <dbReference type="ARBA" id="ARBA00022553"/>
    </source>
</evidence>
<feature type="domain" description="Deacetylase sirtuin-type" evidence="12">
    <location>
        <begin position="24"/>
        <end position="248"/>
    </location>
</feature>
<comment type="similarity">
    <text evidence="7">Belongs to the sirtuin family. Class IV subfamily.</text>
</comment>
<keyword evidence="6" id="KW-0520">NAD</keyword>
<dbReference type="GO" id="GO:0005634">
    <property type="term" value="C:nucleus"/>
    <property type="evidence" value="ECO:0007669"/>
    <property type="project" value="TreeGrafter"/>
</dbReference>
<feature type="binding site" evidence="10">
    <location>
        <position position="157"/>
    </location>
    <ligand>
        <name>Zn(2+)</name>
        <dbReference type="ChEBI" id="CHEBI:29105"/>
    </ligand>
</feature>
<dbReference type="InterPro" id="IPR050134">
    <property type="entry name" value="NAD-dep_sirtuin_deacylases"/>
</dbReference>
<evidence type="ECO:0000256" key="5">
    <source>
        <dbReference type="ARBA" id="ARBA00022833"/>
    </source>
</evidence>
<feature type="binding site" evidence="10">
    <location>
        <position position="135"/>
    </location>
    <ligand>
        <name>Zn(2+)</name>
        <dbReference type="ChEBI" id="CHEBI:29105"/>
    </ligand>
</feature>
<evidence type="ECO:0000256" key="3">
    <source>
        <dbReference type="ARBA" id="ARBA00022679"/>
    </source>
</evidence>
<dbReference type="InterPro" id="IPR029035">
    <property type="entry name" value="DHS-like_NAD/FAD-binding_dom"/>
</dbReference>
<protein>
    <recommendedName>
        <fullName evidence="9">Regulatory protein SIR2 homolog 7</fullName>
    </recommendedName>
    <alternativeName>
        <fullName evidence="8">SIR2-like protein 7</fullName>
    </alternativeName>
</protein>
<dbReference type="OMA" id="MRRIMAH"/>
<feature type="compositionally biased region" description="Basic and acidic residues" evidence="11">
    <location>
        <begin position="13"/>
        <end position="27"/>
    </location>
</feature>
<dbReference type="SUPFAM" id="SSF52467">
    <property type="entry name" value="DHS-like NAD/FAD-binding domain"/>
    <property type="match status" value="1"/>
</dbReference>
<evidence type="ECO:0000256" key="4">
    <source>
        <dbReference type="ARBA" id="ARBA00022723"/>
    </source>
</evidence>
<keyword evidence="3" id="KW-0808">Transferase</keyword>
<dbReference type="Proteomes" id="UP000011083">
    <property type="component" value="Unassembled WGS sequence"/>
</dbReference>
<evidence type="ECO:0000256" key="10">
    <source>
        <dbReference type="PROSITE-ProRule" id="PRU00236"/>
    </source>
</evidence>
<feature type="region of interest" description="Disordered" evidence="11">
    <location>
        <begin position="1"/>
        <end position="27"/>
    </location>
</feature>
<evidence type="ECO:0000256" key="9">
    <source>
        <dbReference type="ARBA" id="ARBA00043038"/>
    </source>
</evidence>
<dbReference type="GO" id="GO:0017136">
    <property type="term" value="F:histone deacetylase activity, NAD-dependent"/>
    <property type="evidence" value="ECO:0007669"/>
    <property type="project" value="TreeGrafter"/>
</dbReference>
<feature type="binding site" evidence="10">
    <location>
        <position position="152"/>
    </location>
    <ligand>
        <name>Zn(2+)</name>
        <dbReference type="ChEBI" id="CHEBI:29105"/>
    </ligand>
</feature>
<dbReference type="Gene3D" id="3.30.1600.10">
    <property type="entry name" value="SIR2/SIRT2 'Small Domain"/>
    <property type="match status" value="1"/>
</dbReference>
<proteinExistence type="inferred from homology"/>
<dbReference type="PANTHER" id="PTHR11085:SF1">
    <property type="entry name" value="NAD-DEPENDENT PROTEIN DEACETYLASE SIRTUIN-7"/>
    <property type="match status" value="1"/>
</dbReference>
<evidence type="ECO:0000259" key="12">
    <source>
        <dbReference type="PROSITE" id="PS50305"/>
    </source>
</evidence>
<dbReference type="InterPro" id="IPR026590">
    <property type="entry name" value="Ssirtuin_cat_dom"/>
</dbReference>
<reference evidence="13 14" key="1">
    <citation type="journal article" date="2013" name="Genome Biol.">
        <title>Genome of Acanthamoeba castellanii highlights extensive lateral gene transfer and early evolution of tyrosine kinase signaling.</title>
        <authorList>
            <person name="Clarke M."/>
            <person name="Lohan A.J."/>
            <person name="Liu B."/>
            <person name="Lagkouvardos I."/>
            <person name="Roy S."/>
            <person name="Zafar N."/>
            <person name="Bertelli C."/>
            <person name="Schilde C."/>
            <person name="Kianianmomeni A."/>
            <person name="Burglin T.R."/>
            <person name="Frech C."/>
            <person name="Turcotte B."/>
            <person name="Kopec K.O."/>
            <person name="Synnott J.M."/>
            <person name="Choo C."/>
            <person name="Paponov I."/>
            <person name="Finkler A."/>
            <person name="Soon Heng Tan C."/>
            <person name="Hutchins A.P."/>
            <person name="Weinmeier T."/>
            <person name="Rattei T."/>
            <person name="Chu J.S."/>
            <person name="Gimenez G."/>
            <person name="Irimia M."/>
            <person name="Rigden D.J."/>
            <person name="Fitzpatrick D.A."/>
            <person name="Lorenzo-Morales J."/>
            <person name="Bateman A."/>
            <person name="Chiu C.H."/>
            <person name="Tang P."/>
            <person name="Hegemann P."/>
            <person name="Fromm H."/>
            <person name="Raoult D."/>
            <person name="Greub G."/>
            <person name="Miranda-Saavedra D."/>
            <person name="Chen N."/>
            <person name="Nash P."/>
            <person name="Ginger M.L."/>
            <person name="Horn M."/>
            <person name="Schaap P."/>
            <person name="Caler L."/>
            <person name="Loftus B."/>
        </authorList>
    </citation>
    <scope>NUCLEOTIDE SEQUENCE [LARGE SCALE GENOMIC DNA]</scope>
    <source>
        <strain evidence="13 14">Neff</strain>
    </source>
</reference>
<dbReference type="Pfam" id="PF02146">
    <property type="entry name" value="SIR2"/>
    <property type="match status" value="1"/>
</dbReference>
<evidence type="ECO:0000313" key="13">
    <source>
        <dbReference type="EMBL" id="ELR20238.1"/>
    </source>
</evidence>
<feature type="binding site" evidence="10">
    <location>
        <position position="132"/>
    </location>
    <ligand>
        <name>Zn(2+)</name>
        <dbReference type="ChEBI" id="CHEBI:29105"/>
    </ligand>
</feature>
<dbReference type="GO" id="GO:0070403">
    <property type="term" value="F:NAD+ binding"/>
    <property type="evidence" value="ECO:0007669"/>
    <property type="project" value="InterPro"/>
</dbReference>
<dbReference type="PANTHER" id="PTHR11085">
    <property type="entry name" value="NAD-DEPENDENT PROTEIN DEACYLASE SIRTUIN-5, MITOCHONDRIAL-RELATED"/>
    <property type="match status" value="1"/>
</dbReference>
<keyword evidence="14" id="KW-1185">Reference proteome</keyword>
<keyword evidence="5 10" id="KW-0862">Zinc</keyword>
<evidence type="ECO:0000256" key="11">
    <source>
        <dbReference type="SAM" id="MobiDB-lite"/>
    </source>
</evidence>
<dbReference type="InterPro" id="IPR026591">
    <property type="entry name" value="Sirtuin_cat_small_dom_sf"/>
</dbReference>
<dbReference type="Gene3D" id="3.40.50.1220">
    <property type="entry name" value="TPP-binding domain"/>
    <property type="match status" value="1"/>
</dbReference>
<dbReference type="PROSITE" id="PS50305">
    <property type="entry name" value="SIRTUIN"/>
    <property type="match status" value="1"/>
</dbReference>
<dbReference type="KEGG" id="acan:ACA1_117110"/>
<evidence type="ECO:0000313" key="14">
    <source>
        <dbReference type="Proteomes" id="UP000011083"/>
    </source>
</evidence>
<organism evidence="13 14">
    <name type="scientific">Acanthamoeba castellanii (strain ATCC 30010 / Neff)</name>
    <dbReference type="NCBI Taxonomy" id="1257118"/>
    <lineage>
        <taxon>Eukaryota</taxon>
        <taxon>Amoebozoa</taxon>
        <taxon>Discosea</taxon>
        <taxon>Longamoebia</taxon>
        <taxon>Centramoebida</taxon>
        <taxon>Acanthamoebidae</taxon>
        <taxon>Acanthamoeba</taxon>
    </lineage>
</organism>
<evidence type="ECO:0000256" key="1">
    <source>
        <dbReference type="ARBA" id="ARBA00001947"/>
    </source>
</evidence>
<dbReference type="RefSeq" id="XP_004342348.1">
    <property type="nucleotide sequence ID" value="XM_004342299.1"/>
</dbReference>
<dbReference type="GeneID" id="14921085"/>
<dbReference type="GO" id="GO:0046872">
    <property type="term" value="F:metal ion binding"/>
    <property type="evidence" value="ECO:0007669"/>
    <property type="project" value="UniProtKB-KW"/>
</dbReference>
<sequence length="377" mass="41563">MNAPAPPPVPDHVVYEKTEYEDPPEEKAKKMRQLVDIVRSAQNLVVYTGAGVRGDNGMDKYGWQSAVLGMGVGKGAADLLMPSYSHVAITKLLNEGVIKFIVSSNHDNLHIRSGASPDKVSEIFGNGYIETCLKCGDKFLRHTQVPQLGRICDHEECGGRLKKEGVRFGGMVPEGPLRIATNEAKKADVALVLGSSMSVSPFCNLPWKAKKVIIVCLQDTTVDRRATIKINATCDEVMHGILEGLGRDSTLEYEYRQSFLVSHRREADGGWALRLGGGRKNEVCTCVEEVRVTLPGQQQDEPRLMDEGDGVWDLAFEQTDASAEEVAVEMEIVFRPAYGVPPRQLRYVIRPSEGDTGQQLLRFSCHVHYPVPGQKST</sequence>
<gene>
    <name evidence="13" type="ORF">ACA1_117110</name>
</gene>
<evidence type="ECO:0000256" key="7">
    <source>
        <dbReference type="ARBA" id="ARBA00038170"/>
    </source>
</evidence>
<evidence type="ECO:0000256" key="6">
    <source>
        <dbReference type="ARBA" id="ARBA00023027"/>
    </source>
</evidence>
<evidence type="ECO:0000256" key="8">
    <source>
        <dbReference type="ARBA" id="ARBA00041832"/>
    </source>
</evidence>
<keyword evidence="2" id="KW-0597">Phosphoprotein</keyword>
<comment type="caution">
    <text evidence="10">Lacks conserved residue(s) required for the propagation of feature annotation.</text>
</comment>
<dbReference type="InterPro" id="IPR003000">
    <property type="entry name" value="Sirtuin"/>
</dbReference>
<dbReference type="AlphaFoldDB" id="L8H665"/>
<dbReference type="STRING" id="1257118.L8H665"/>
<keyword evidence="4 10" id="KW-0479">Metal-binding</keyword>
<name>L8H665_ACACF</name>
<dbReference type="EMBL" id="KB007926">
    <property type="protein sequence ID" value="ELR20238.1"/>
    <property type="molecule type" value="Genomic_DNA"/>
</dbReference>